<organism evidence="3 4">
    <name type="scientific">Hirundo rustica rustica</name>
    <dbReference type="NCBI Taxonomy" id="333673"/>
    <lineage>
        <taxon>Eukaryota</taxon>
        <taxon>Metazoa</taxon>
        <taxon>Chordata</taxon>
        <taxon>Craniata</taxon>
        <taxon>Vertebrata</taxon>
        <taxon>Euteleostomi</taxon>
        <taxon>Archelosauria</taxon>
        <taxon>Archosauria</taxon>
        <taxon>Dinosauria</taxon>
        <taxon>Saurischia</taxon>
        <taxon>Theropoda</taxon>
        <taxon>Coelurosauria</taxon>
        <taxon>Aves</taxon>
        <taxon>Neognathae</taxon>
        <taxon>Neoaves</taxon>
        <taxon>Telluraves</taxon>
        <taxon>Australaves</taxon>
        <taxon>Passeriformes</taxon>
        <taxon>Sylvioidea</taxon>
        <taxon>Hirundinidae</taxon>
        <taxon>Hirundo</taxon>
    </lineage>
</organism>
<dbReference type="EMBL" id="QRBI01000270">
    <property type="protein sequence ID" value="RMB89712.1"/>
    <property type="molecule type" value="Genomic_DNA"/>
</dbReference>
<dbReference type="AlphaFoldDB" id="A0A3M0IMX7"/>
<evidence type="ECO:0000256" key="1">
    <source>
        <dbReference type="SAM" id="MobiDB-lite"/>
    </source>
</evidence>
<gene>
    <name evidence="3" type="ORF">DUI87_33909</name>
</gene>
<name>A0A3M0IMX7_HIRRU</name>
<evidence type="ECO:0000313" key="3">
    <source>
        <dbReference type="EMBL" id="RMB89712.1"/>
    </source>
</evidence>
<feature type="region of interest" description="Disordered" evidence="1">
    <location>
        <begin position="58"/>
        <end position="85"/>
    </location>
</feature>
<evidence type="ECO:0000256" key="2">
    <source>
        <dbReference type="SAM" id="SignalP"/>
    </source>
</evidence>
<comment type="caution">
    <text evidence="3">The sequence shown here is derived from an EMBL/GenBank/DDBJ whole genome shotgun (WGS) entry which is preliminary data.</text>
</comment>
<reference evidence="3 4" key="1">
    <citation type="submission" date="2018-07" db="EMBL/GenBank/DDBJ databases">
        <title>A high quality draft genome assembly of the barn swallow (H. rustica rustica).</title>
        <authorList>
            <person name="Formenti G."/>
            <person name="Chiara M."/>
            <person name="Poveda L."/>
            <person name="Francoijs K.-J."/>
            <person name="Bonisoli-Alquati A."/>
            <person name="Canova L."/>
            <person name="Gianfranceschi L."/>
            <person name="Horner D.S."/>
            <person name="Saino N."/>
        </authorList>
    </citation>
    <scope>NUCLEOTIDE SEQUENCE [LARGE SCALE GENOMIC DNA]</scope>
    <source>
        <strain evidence="3">Chelidonia</strain>
        <tissue evidence="3">Blood</tissue>
    </source>
</reference>
<accession>A0A3M0IMX7</accession>
<proteinExistence type="predicted"/>
<feature type="signal peptide" evidence="2">
    <location>
        <begin position="1"/>
        <end position="27"/>
    </location>
</feature>
<sequence>MGRRGPAAPGSLLLLGTLLVVTGSARGWADTFPEDTVADHVGDTQGRRYYRHLSDDEDLVASGGEGTPGAARMGNGPDGIQHSGGTGYVGATLDAVLIGPGGI</sequence>
<keyword evidence="4" id="KW-1185">Reference proteome</keyword>
<dbReference type="Proteomes" id="UP000269221">
    <property type="component" value="Unassembled WGS sequence"/>
</dbReference>
<feature type="chain" id="PRO_5017972301" evidence="2">
    <location>
        <begin position="28"/>
        <end position="103"/>
    </location>
</feature>
<protein>
    <submittedName>
        <fullName evidence="3">Uncharacterized protein</fullName>
    </submittedName>
</protein>
<evidence type="ECO:0000313" key="4">
    <source>
        <dbReference type="Proteomes" id="UP000269221"/>
    </source>
</evidence>
<keyword evidence="2" id="KW-0732">Signal</keyword>